<reference evidence="1" key="1">
    <citation type="submission" date="2023-02" db="EMBL/GenBank/DDBJ databases">
        <title>Colletotrichum kahawae CIFC_Que2 genome sequencing and assembly.</title>
        <authorList>
            <person name="Baroncelli R."/>
        </authorList>
    </citation>
    <scope>NUCLEOTIDE SEQUENCE</scope>
    <source>
        <strain evidence="1">CIFC_Que2</strain>
    </source>
</reference>
<proteinExistence type="predicted"/>
<sequence>MDLAEQRRCPNAMSKLVDRVVIVMDGVWVESPAMTDSGGVQKRLPKKGLAKKTLSRREHRAQSPEMAFTHEVAAEMDPALSAADLLWNQAALATLLRQDLAYAVSPKRASAYTGSPTQVSAQAAVPPTQASAYAVSPTQASAYAAAPGHVLALAAALAHTSGCADMPKQFSAYAASPRTII</sequence>
<keyword evidence="2" id="KW-1185">Reference proteome</keyword>
<organism evidence="1 2">
    <name type="scientific">Colletotrichum kahawae</name>
    <name type="common">Coffee berry disease fungus</name>
    <dbReference type="NCBI Taxonomy" id="34407"/>
    <lineage>
        <taxon>Eukaryota</taxon>
        <taxon>Fungi</taxon>
        <taxon>Dikarya</taxon>
        <taxon>Ascomycota</taxon>
        <taxon>Pezizomycotina</taxon>
        <taxon>Sordariomycetes</taxon>
        <taxon>Hypocreomycetidae</taxon>
        <taxon>Glomerellales</taxon>
        <taxon>Glomerellaceae</taxon>
        <taxon>Colletotrichum</taxon>
        <taxon>Colletotrichum gloeosporioides species complex</taxon>
    </lineage>
</organism>
<accession>A0AAD9XY16</accession>
<evidence type="ECO:0000313" key="2">
    <source>
        <dbReference type="Proteomes" id="UP001281614"/>
    </source>
</evidence>
<comment type="caution">
    <text evidence="1">The sequence shown here is derived from an EMBL/GenBank/DDBJ whole genome shotgun (WGS) entry which is preliminary data.</text>
</comment>
<evidence type="ECO:0000313" key="1">
    <source>
        <dbReference type="EMBL" id="KAK2728623.1"/>
    </source>
</evidence>
<dbReference type="EMBL" id="VYYT01000877">
    <property type="protein sequence ID" value="KAK2728623.1"/>
    <property type="molecule type" value="Genomic_DNA"/>
</dbReference>
<dbReference type="Proteomes" id="UP001281614">
    <property type="component" value="Unassembled WGS sequence"/>
</dbReference>
<protein>
    <submittedName>
        <fullName evidence="1">Uncharacterized protein</fullName>
    </submittedName>
</protein>
<dbReference type="AlphaFoldDB" id="A0AAD9XY16"/>
<name>A0AAD9XY16_COLKA</name>
<gene>
    <name evidence="1" type="ORF">CKAH01_10753</name>
</gene>